<evidence type="ECO:0000256" key="11">
    <source>
        <dbReference type="ARBA" id="ARBA00023136"/>
    </source>
</evidence>
<dbReference type="PANTHER" id="PTHR45528:SF1">
    <property type="entry name" value="SENSOR HISTIDINE KINASE CPXA"/>
    <property type="match status" value="1"/>
</dbReference>
<feature type="domain" description="HAMP" evidence="13">
    <location>
        <begin position="196"/>
        <end position="248"/>
    </location>
</feature>
<evidence type="ECO:0000313" key="16">
    <source>
        <dbReference type="Proteomes" id="UP000587760"/>
    </source>
</evidence>
<dbReference type="Proteomes" id="UP000587760">
    <property type="component" value="Unassembled WGS sequence"/>
</dbReference>
<dbReference type="InterPro" id="IPR043128">
    <property type="entry name" value="Rev_trsase/Diguanyl_cyclase"/>
</dbReference>
<evidence type="ECO:0000256" key="5">
    <source>
        <dbReference type="ARBA" id="ARBA00022553"/>
    </source>
</evidence>
<dbReference type="EMBL" id="JACHGJ010000003">
    <property type="protein sequence ID" value="MBB6480499.1"/>
    <property type="molecule type" value="Genomic_DNA"/>
</dbReference>
<dbReference type="SMART" id="SM00267">
    <property type="entry name" value="GGDEF"/>
    <property type="match status" value="1"/>
</dbReference>
<keyword evidence="10" id="KW-0902">Two-component regulatory system</keyword>
<dbReference type="Pfam" id="PF00672">
    <property type="entry name" value="HAMP"/>
    <property type="match status" value="1"/>
</dbReference>
<dbReference type="AlphaFoldDB" id="A0A841RC91"/>
<dbReference type="GO" id="GO:0005886">
    <property type="term" value="C:plasma membrane"/>
    <property type="evidence" value="ECO:0007669"/>
    <property type="project" value="UniProtKB-SubCell"/>
</dbReference>
<dbReference type="Gene3D" id="6.10.340.10">
    <property type="match status" value="1"/>
</dbReference>
<comment type="caution">
    <text evidence="15">The sequence shown here is derived from an EMBL/GenBank/DDBJ whole genome shotgun (WGS) entry which is preliminary data.</text>
</comment>
<dbReference type="EC" id="2.7.13.3" evidence="3"/>
<comment type="catalytic activity">
    <reaction evidence="1">
        <text>ATP + protein L-histidine = ADP + protein N-phospho-L-histidine.</text>
        <dbReference type="EC" id="2.7.13.3"/>
    </reaction>
</comment>
<dbReference type="InterPro" id="IPR029787">
    <property type="entry name" value="Nucleotide_cyclase"/>
</dbReference>
<evidence type="ECO:0000259" key="14">
    <source>
        <dbReference type="PROSITE" id="PS50887"/>
    </source>
</evidence>
<evidence type="ECO:0000256" key="6">
    <source>
        <dbReference type="ARBA" id="ARBA00022679"/>
    </source>
</evidence>
<protein>
    <recommendedName>
        <fullName evidence="3">histidine kinase</fullName>
        <ecNumber evidence="3">2.7.13.3</ecNumber>
    </recommendedName>
</protein>
<comment type="subcellular location">
    <subcellularLocation>
        <location evidence="2">Cell membrane</location>
        <topology evidence="2">Multi-pass membrane protein</topology>
    </subcellularLocation>
</comment>
<dbReference type="SUPFAM" id="SSF55073">
    <property type="entry name" value="Nucleotide cyclase"/>
    <property type="match status" value="1"/>
</dbReference>
<keyword evidence="11 12" id="KW-0472">Membrane</keyword>
<evidence type="ECO:0000256" key="10">
    <source>
        <dbReference type="ARBA" id="ARBA00023012"/>
    </source>
</evidence>
<dbReference type="PANTHER" id="PTHR45528">
    <property type="entry name" value="SENSOR HISTIDINE KINASE CPXA"/>
    <property type="match status" value="1"/>
</dbReference>
<feature type="domain" description="GGDEF" evidence="14">
    <location>
        <begin position="277"/>
        <end position="431"/>
    </location>
</feature>
<dbReference type="Pfam" id="PF00990">
    <property type="entry name" value="GGDEF"/>
    <property type="match status" value="1"/>
</dbReference>
<evidence type="ECO:0000256" key="4">
    <source>
        <dbReference type="ARBA" id="ARBA00022475"/>
    </source>
</evidence>
<keyword evidence="4" id="KW-1003">Cell membrane</keyword>
<evidence type="ECO:0000256" key="9">
    <source>
        <dbReference type="ARBA" id="ARBA00022840"/>
    </source>
</evidence>
<dbReference type="GO" id="GO:0000155">
    <property type="term" value="F:phosphorelay sensor kinase activity"/>
    <property type="evidence" value="ECO:0007669"/>
    <property type="project" value="TreeGrafter"/>
</dbReference>
<dbReference type="PROSITE" id="PS50885">
    <property type="entry name" value="HAMP"/>
    <property type="match status" value="1"/>
</dbReference>
<evidence type="ECO:0000256" key="3">
    <source>
        <dbReference type="ARBA" id="ARBA00012438"/>
    </source>
</evidence>
<feature type="transmembrane region" description="Helical" evidence="12">
    <location>
        <begin position="20"/>
        <end position="39"/>
    </location>
</feature>
<dbReference type="InterPro" id="IPR003660">
    <property type="entry name" value="HAMP_dom"/>
</dbReference>
<organism evidence="15 16">
    <name type="scientific">Spirochaeta isovalerica</name>
    <dbReference type="NCBI Taxonomy" id="150"/>
    <lineage>
        <taxon>Bacteria</taxon>
        <taxon>Pseudomonadati</taxon>
        <taxon>Spirochaetota</taxon>
        <taxon>Spirochaetia</taxon>
        <taxon>Spirochaetales</taxon>
        <taxon>Spirochaetaceae</taxon>
        <taxon>Spirochaeta</taxon>
    </lineage>
</organism>
<keyword evidence="7" id="KW-0547">Nucleotide-binding</keyword>
<keyword evidence="12" id="KW-1133">Transmembrane helix</keyword>
<keyword evidence="8" id="KW-0418">Kinase</keyword>
<dbReference type="SUPFAM" id="SSF158472">
    <property type="entry name" value="HAMP domain-like"/>
    <property type="match status" value="1"/>
</dbReference>
<reference evidence="15 16" key="1">
    <citation type="submission" date="2020-08" db="EMBL/GenBank/DDBJ databases">
        <title>Genomic Encyclopedia of Type Strains, Phase IV (KMG-IV): sequencing the most valuable type-strain genomes for metagenomic binning, comparative biology and taxonomic classification.</title>
        <authorList>
            <person name="Goeker M."/>
        </authorList>
    </citation>
    <scope>NUCLEOTIDE SEQUENCE [LARGE SCALE GENOMIC DNA]</scope>
    <source>
        <strain evidence="15 16">DSM 2461</strain>
    </source>
</reference>
<evidence type="ECO:0000256" key="7">
    <source>
        <dbReference type="ARBA" id="ARBA00022741"/>
    </source>
</evidence>
<keyword evidence="6" id="KW-0808">Transferase</keyword>
<dbReference type="PROSITE" id="PS50887">
    <property type="entry name" value="GGDEF"/>
    <property type="match status" value="1"/>
</dbReference>
<dbReference type="InterPro" id="IPR050398">
    <property type="entry name" value="HssS/ArlS-like"/>
</dbReference>
<name>A0A841RC91_9SPIO</name>
<evidence type="ECO:0000256" key="12">
    <source>
        <dbReference type="SAM" id="Phobius"/>
    </source>
</evidence>
<evidence type="ECO:0000256" key="2">
    <source>
        <dbReference type="ARBA" id="ARBA00004651"/>
    </source>
</evidence>
<gene>
    <name evidence="15" type="ORF">HNR50_002162</name>
</gene>
<dbReference type="CDD" id="cd06225">
    <property type="entry name" value="HAMP"/>
    <property type="match status" value="1"/>
</dbReference>
<evidence type="ECO:0000256" key="8">
    <source>
        <dbReference type="ARBA" id="ARBA00022777"/>
    </source>
</evidence>
<accession>A0A841RC91</accession>
<feature type="transmembrane region" description="Helical" evidence="12">
    <location>
        <begin position="177"/>
        <end position="198"/>
    </location>
</feature>
<evidence type="ECO:0000256" key="1">
    <source>
        <dbReference type="ARBA" id="ARBA00000085"/>
    </source>
</evidence>
<dbReference type="GO" id="GO:0005524">
    <property type="term" value="F:ATP binding"/>
    <property type="evidence" value="ECO:0007669"/>
    <property type="project" value="UniProtKB-KW"/>
</dbReference>
<dbReference type="Gene3D" id="3.30.70.270">
    <property type="match status" value="1"/>
</dbReference>
<keyword evidence="16" id="KW-1185">Reference proteome</keyword>
<evidence type="ECO:0000259" key="13">
    <source>
        <dbReference type="PROSITE" id="PS50885"/>
    </source>
</evidence>
<proteinExistence type="predicted"/>
<keyword evidence="5" id="KW-0597">Phosphoprotein</keyword>
<dbReference type="SMART" id="SM00304">
    <property type="entry name" value="HAMP"/>
    <property type="match status" value="1"/>
</dbReference>
<sequence length="433" mass="49622">MKQMKQKSKVYGSSVTMKFIIAYLLTAVLLIMSFTLLVFENQVDLIGENALLRTFSIGREINAVMEEKTGYEELIQELESKKHLNIEYIKIFNEQNQLLAASDNLPMAPVTPDLIRSIQKSLTKRDFENSGFHHELIFDKRLIDIYIPGPEGTFIVIVGISIEEMDRRMSYLFRQSGLMTILVALIHLIFAFFTYNALISPLRKVLNLLTEISNGNYDVTFPRHRSDEFGLITKKIEQMAGSISSVHSEARNANPLSGLPGNIALEREIQKRLQTGNAFCVLYCDLDQFKAYNDAYGFSRGDEIILYTRDAIEKSISRSHARNCFFGHEGGDDFVIICDYYDWEKISALTVDEFDSRIEEFYSEEDRTRGYIESVDRKGKKQKFPFVSLSIAVVSNHYRKIDSYGQLAHYAAEMKKVVKGIEGSAYKIDRRVN</sequence>
<evidence type="ECO:0000313" key="15">
    <source>
        <dbReference type="EMBL" id="MBB6480499.1"/>
    </source>
</evidence>
<keyword evidence="12" id="KW-0812">Transmembrane</keyword>
<dbReference type="InterPro" id="IPR000160">
    <property type="entry name" value="GGDEF_dom"/>
</dbReference>
<dbReference type="RefSeq" id="WP_184746758.1">
    <property type="nucleotide sequence ID" value="NZ_JACHGJ010000003.1"/>
</dbReference>
<dbReference type="NCBIfam" id="TIGR00254">
    <property type="entry name" value="GGDEF"/>
    <property type="match status" value="1"/>
</dbReference>
<keyword evidence="9" id="KW-0067">ATP-binding</keyword>